<feature type="transmembrane region" description="Helical" evidence="2">
    <location>
        <begin position="120"/>
        <end position="146"/>
    </location>
</feature>
<dbReference type="Proteomes" id="UP000821837">
    <property type="component" value="Unassembled WGS sequence"/>
</dbReference>
<evidence type="ECO:0000256" key="2">
    <source>
        <dbReference type="SAM" id="Phobius"/>
    </source>
</evidence>
<evidence type="ECO:0000256" key="1">
    <source>
        <dbReference type="SAM" id="MobiDB-lite"/>
    </source>
</evidence>
<feature type="compositionally biased region" description="Basic and acidic residues" evidence="1">
    <location>
        <begin position="232"/>
        <end position="263"/>
    </location>
</feature>
<reference evidence="3" key="1">
    <citation type="journal article" date="2020" name="Cell">
        <title>Large-Scale Comparative Analyses of Tick Genomes Elucidate Their Genetic Diversity and Vector Capacities.</title>
        <authorList>
            <consortium name="Tick Genome and Microbiome Consortium (TIGMIC)"/>
            <person name="Jia N."/>
            <person name="Wang J."/>
            <person name="Shi W."/>
            <person name="Du L."/>
            <person name="Sun Y."/>
            <person name="Zhan W."/>
            <person name="Jiang J.F."/>
            <person name="Wang Q."/>
            <person name="Zhang B."/>
            <person name="Ji P."/>
            <person name="Bell-Sakyi L."/>
            <person name="Cui X.M."/>
            <person name="Yuan T.T."/>
            <person name="Jiang B.G."/>
            <person name="Yang W.F."/>
            <person name="Lam T.T."/>
            <person name="Chang Q.C."/>
            <person name="Ding S.J."/>
            <person name="Wang X.J."/>
            <person name="Zhu J.G."/>
            <person name="Ruan X.D."/>
            <person name="Zhao L."/>
            <person name="Wei J.T."/>
            <person name="Ye R.Z."/>
            <person name="Que T.C."/>
            <person name="Du C.H."/>
            <person name="Zhou Y.H."/>
            <person name="Cheng J.X."/>
            <person name="Dai P.F."/>
            <person name="Guo W.B."/>
            <person name="Han X.H."/>
            <person name="Huang E.J."/>
            <person name="Li L.F."/>
            <person name="Wei W."/>
            <person name="Gao Y.C."/>
            <person name="Liu J.Z."/>
            <person name="Shao H.Z."/>
            <person name="Wang X."/>
            <person name="Wang C.C."/>
            <person name="Yang T.C."/>
            <person name="Huo Q.B."/>
            <person name="Li W."/>
            <person name="Chen H.Y."/>
            <person name="Chen S.E."/>
            <person name="Zhou L.G."/>
            <person name="Ni X.B."/>
            <person name="Tian J.H."/>
            <person name="Sheng Y."/>
            <person name="Liu T."/>
            <person name="Pan Y.S."/>
            <person name="Xia L.Y."/>
            <person name="Li J."/>
            <person name="Zhao F."/>
            <person name="Cao W.C."/>
        </authorList>
    </citation>
    <scope>NUCLEOTIDE SEQUENCE</scope>
    <source>
        <strain evidence="3">Rsan-2018</strain>
    </source>
</reference>
<feature type="region of interest" description="Disordered" evidence="1">
    <location>
        <begin position="321"/>
        <end position="343"/>
    </location>
</feature>
<sequence>MQVHPQQHLRNVECQGCNKPVDSSTSAAYYTALEHQALPVHALPDWLLTPDLADAQPYGLPDQVPRQAGEDFVVIPAFETAAGNCGGAFSASAGITSEVPTFLQNSKSSSALYSYEWHHGVITCLETCLACTLFVFLGVMLVFLYVTSGIRHLNRETAATAGIETVLYDGFFEKDMSRQRTEKTDDQIAAEKRRRADARRLKRAQETFEQRAQRLAKDRESRRARKQQATDQLRDARIVSDREAKRAYRAAEETPEARAERPQCSKGTSEPVVVDVDNDDDPTRGELPLAAVNDFSDVATTTLPPGQCAVVKCVSGARAIVERDRASHPGVTGDGKASTSAHQ</sequence>
<gene>
    <name evidence="3" type="ORF">HPB52_014035</name>
</gene>
<evidence type="ECO:0000313" key="3">
    <source>
        <dbReference type="EMBL" id="KAH7956985.1"/>
    </source>
</evidence>
<proteinExistence type="predicted"/>
<keyword evidence="2" id="KW-1133">Transmembrane helix</keyword>
<accession>A0A9D4PWA6</accession>
<feature type="compositionally biased region" description="Basic and acidic residues" evidence="1">
    <location>
        <begin position="178"/>
        <end position="191"/>
    </location>
</feature>
<protein>
    <submittedName>
        <fullName evidence="3">Uncharacterized protein</fullName>
    </submittedName>
</protein>
<comment type="caution">
    <text evidence="3">The sequence shown here is derived from an EMBL/GenBank/DDBJ whole genome shotgun (WGS) entry which is preliminary data.</text>
</comment>
<reference evidence="3" key="2">
    <citation type="submission" date="2021-09" db="EMBL/GenBank/DDBJ databases">
        <authorList>
            <person name="Jia N."/>
            <person name="Wang J."/>
            <person name="Shi W."/>
            <person name="Du L."/>
            <person name="Sun Y."/>
            <person name="Zhan W."/>
            <person name="Jiang J."/>
            <person name="Wang Q."/>
            <person name="Zhang B."/>
            <person name="Ji P."/>
            <person name="Sakyi L.B."/>
            <person name="Cui X."/>
            <person name="Yuan T."/>
            <person name="Jiang B."/>
            <person name="Yang W."/>
            <person name="Lam T.T.-Y."/>
            <person name="Chang Q."/>
            <person name="Ding S."/>
            <person name="Wang X."/>
            <person name="Zhu J."/>
            <person name="Ruan X."/>
            <person name="Zhao L."/>
            <person name="Wei J."/>
            <person name="Que T."/>
            <person name="Du C."/>
            <person name="Cheng J."/>
            <person name="Dai P."/>
            <person name="Han X."/>
            <person name="Huang E."/>
            <person name="Gao Y."/>
            <person name="Liu J."/>
            <person name="Shao H."/>
            <person name="Ye R."/>
            <person name="Li L."/>
            <person name="Wei W."/>
            <person name="Wang X."/>
            <person name="Wang C."/>
            <person name="Huo Q."/>
            <person name="Li W."/>
            <person name="Guo W."/>
            <person name="Chen H."/>
            <person name="Chen S."/>
            <person name="Zhou L."/>
            <person name="Zhou L."/>
            <person name="Ni X."/>
            <person name="Tian J."/>
            <person name="Zhou Y."/>
            <person name="Sheng Y."/>
            <person name="Liu T."/>
            <person name="Pan Y."/>
            <person name="Xia L."/>
            <person name="Li J."/>
            <person name="Zhao F."/>
            <person name="Cao W."/>
        </authorList>
    </citation>
    <scope>NUCLEOTIDE SEQUENCE</scope>
    <source>
        <strain evidence="3">Rsan-2018</strain>
        <tissue evidence="3">Larvae</tissue>
    </source>
</reference>
<feature type="region of interest" description="Disordered" evidence="1">
    <location>
        <begin position="178"/>
        <end position="285"/>
    </location>
</feature>
<name>A0A9D4PWA6_RHISA</name>
<dbReference type="AlphaFoldDB" id="A0A9D4PWA6"/>
<keyword evidence="2" id="KW-0812">Transmembrane</keyword>
<organism evidence="3 4">
    <name type="scientific">Rhipicephalus sanguineus</name>
    <name type="common">Brown dog tick</name>
    <name type="synonym">Ixodes sanguineus</name>
    <dbReference type="NCBI Taxonomy" id="34632"/>
    <lineage>
        <taxon>Eukaryota</taxon>
        <taxon>Metazoa</taxon>
        <taxon>Ecdysozoa</taxon>
        <taxon>Arthropoda</taxon>
        <taxon>Chelicerata</taxon>
        <taxon>Arachnida</taxon>
        <taxon>Acari</taxon>
        <taxon>Parasitiformes</taxon>
        <taxon>Ixodida</taxon>
        <taxon>Ixodoidea</taxon>
        <taxon>Ixodidae</taxon>
        <taxon>Rhipicephalinae</taxon>
        <taxon>Rhipicephalus</taxon>
        <taxon>Rhipicephalus</taxon>
    </lineage>
</organism>
<feature type="compositionally biased region" description="Basic and acidic residues" evidence="1">
    <location>
        <begin position="203"/>
        <end position="221"/>
    </location>
</feature>
<dbReference type="EMBL" id="JABSTV010001250">
    <property type="protein sequence ID" value="KAH7956985.1"/>
    <property type="molecule type" value="Genomic_DNA"/>
</dbReference>
<feature type="compositionally biased region" description="Basic residues" evidence="1">
    <location>
        <begin position="192"/>
        <end position="202"/>
    </location>
</feature>
<keyword evidence="4" id="KW-1185">Reference proteome</keyword>
<evidence type="ECO:0000313" key="4">
    <source>
        <dbReference type="Proteomes" id="UP000821837"/>
    </source>
</evidence>
<keyword evidence="2" id="KW-0472">Membrane</keyword>